<dbReference type="Proteomes" id="UP000494301">
    <property type="component" value="Unassembled WGS sequence"/>
</dbReference>
<dbReference type="AlphaFoldDB" id="A0A6J5IV47"/>
<evidence type="ECO:0000313" key="8">
    <source>
        <dbReference type="Proteomes" id="UP000494301"/>
    </source>
</evidence>
<evidence type="ECO:0000256" key="2">
    <source>
        <dbReference type="ARBA" id="ARBA00022723"/>
    </source>
</evidence>
<dbReference type="GO" id="GO:0016787">
    <property type="term" value="F:hydrolase activity"/>
    <property type="evidence" value="ECO:0007669"/>
    <property type="project" value="UniProtKB-KW"/>
</dbReference>
<evidence type="ECO:0000256" key="4">
    <source>
        <dbReference type="ARBA" id="ARBA00022833"/>
    </source>
</evidence>
<comment type="similarity">
    <text evidence="5">Belongs to the DAPG/phloretin hydrolase family.</text>
</comment>
<dbReference type="GO" id="GO:0046872">
    <property type="term" value="F:metal ion binding"/>
    <property type="evidence" value="ECO:0007669"/>
    <property type="project" value="UniProtKB-KW"/>
</dbReference>
<accession>A0A6J5IV47</accession>
<organism evidence="7 8">
    <name type="scientific">Burkholderia aenigmatica</name>
    <dbReference type="NCBI Taxonomy" id="2015348"/>
    <lineage>
        <taxon>Bacteria</taxon>
        <taxon>Pseudomonadati</taxon>
        <taxon>Pseudomonadota</taxon>
        <taxon>Betaproteobacteria</taxon>
        <taxon>Burkholderiales</taxon>
        <taxon>Burkholderiaceae</taxon>
        <taxon>Burkholderia</taxon>
        <taxon>Burkholderia cepacia complex</taxon>
    </lineage>
</organism>
<name>A0A6J5IV47_9BURK</name>
<keyword evidence="2" id="KW-0479">Metal-binding</keyword>
<keyword evidence="4" id="KW-0862">Zinc</keyword>
<evidence type="ECO:0000259" key="6">
    <source>
        <dbReference type="Pfam" id="PF18089"/>
    </source>
</evidence>
<evidence type="ECO:0000256" key="5">
    <source>
        <dbReference type="ARBA" id="ARBA00023459"/>
    </source>
</evidence>
<proteinExistence type="inferred from homology"/>
<protein>
    <recommendedName>
        <fullName evidence="6">DAPG hydrolase PhiG domain-containing protein</fullName>
    </recommendedName>
</protein>
<reference evidence="7 8" key="1">
    <citation type="submission" date="2020-04" db="EMBL/GenBank/DDBJ databases">
        <authorList>
            <person name="Depoorter E."/>
        </authorList>
    </citation>
    <scope>NUCLEOTIDE SEQUENCE [LARGE SCALE GENOMIC DNA]</scope>
    <source>
        <strain evidence="7 8">BCC0217</strain>
    </source>
</reference>
<evidence type="ECO:0000256" key="3">
    <source>
        <dbReference type="ARBA" id="ARBA00022801"/>
    </source>
</evidence>
<evidence type="ECO:0000256" key="1">
    <source>
        <dbReference type="ARBA" id="ARBA00001947"/>
    </source>
</evidence>
<dbReference type="InterPro" id="IPR041526">
    <property type="entry name" value="DAPG_hydrolase"/>
</dbReference>
<dbReference type="Pfam" id="PF18089">
    <property type="entry name" value="DAPG_hydrolase"/>
    <property type="match status" value="1"/>
</dbReference>
<feature type="domain" description="DAPG hydrolase PhiG" evidence="6">
    <location>
        <begin position="3"/>
        <end position="214"/>
    </location>
</feature>
<gene>
    <name evidence="7" type="ORF">BLA3211_01436</name>
</gene>
<dbReference type="RefSeq" id="WP_175220629.1">
    <property type="nucleotide sequence ID" value="NZ_CABWIL020000004.1"/>
</dbReference>
<evidence type="ECO:0000313" key="7">
    <source>
        <dbReference type="EMBL" id="CAB3961873.1"/>
    </source>
</evidence>
<dbReference type="EMBL" id="CABWIL020000004">
    <property type="protein sequence ID" value="CAB3961873.1"/>
    <property type="molecule type" value="Genomic_DNA"/>
</dbReference>
<comment type="cofactor">
    <cofactor evidence="1">
        <name>Zn(2+)</name>
        <dbReference type="ChEBI" id="CHEBI:29105"/>
    </cofactor>
</comment>
<sequence>MKLEEVGQLLNPAPLRMETGYERLENGVLHVACRTDLHNCTGEMFEWWFRSRPDTRHYRWWHPVDHVSSAWAEGTPDTHVGSVHLVEEFFTGLPAQRLAIQFRDATEFFEADAYEKARSDGRLSAAVCGRIGLGENPERTAGGKVIGGRLLHIGRDAEWGLALRSHFYIGQDLPALGNSPSEIAEIFPDAFGQALLMHCYNEFTFLSRFLPSLFLGDNRESLKIPLPW</sequence>
<keyword evidence="3" id="KW-0378">Hydrolase</keyword>